<dbReference type="InterPro" id="IPR013766">
    <property type="entry name" value="Thioredoxin_domain"/>
</dbReference>
<dbReference type="PANTHER" id="PTHR42852:SF13">
    <property type="entry name" value="PROTEIN DIPZ"/>
    <property type="match status" value="1"/>
</dbReference>
<protein>
    <submittedName>
        <fullName evidence="2">TlpA family protein disulfide reductase</fullName>
    </submittedName>
</protein>
<feature type="domain" description="Thioredoxin" evidence="1">
    <location>
        <begin position="122"/>
        <end position="266"/>
    </location>
</feature>
<proteinExistence type="predicted"/>
<dbReference type="PROSITE" id="PS51257">
    <property type="entry name" value="PROKAR_LIPOPROTEIN"/>
    <property type="match status" value="1"/>
</dbReference>
<dbReference type="EMBL" id="VHIQ01000002">
    <property type="protein sequence ID" value="TPV34676.1"/>
    <property type="molecule type" value="Genomic_DNA"/>
</dbReference>
<reference evidence="2 3" key="1">
    <citation type="submission" date="2019-06" db="EMBL/GenBank/DDBJ databases">
        <title>Flavobacteriaceae Paucihalobacterium erythroidium CWB-1, complete genome.</title>
        <authorList>
            <person name="Wu S."/>
        </authorList>
    </citation>
    <scope>NUCLEOTIDE SEQUENCE [LARGE SCALE GENOMIC DNA]</scope>
    <source>
        <strain evidence="2 3">CWB-1</strain>
    </source>
</reference>
<dbReference type="CDD" id="cd02966">
    <property type="entry name" value="TlpA_like_family"/>
    <property type="match status" value="1"/>
</dbReference>
<gene>
    <name evidence="2" type="ORF">FJ651_03865</name>
</gene>
<keyword evidence="3" id="KW-1185">Reference proteome</keyword>
<dbReference type="InterPro" id="IPR036249">
    <property type="entry name" value="Thioredoxin-like_sf"/>
</dbReference>
<dbReference type="PROSITE" id="PS51352">
    <property type="entry name" value="THIOREDOXIN_2"/>
    <property type="match status" value="1"/>
</dbReference>
<evidence type="ECO:0000259" key="1">
    <source>
        <dbReference type="PROSITE" id="PS51352"/>
    </source>
</evidence>
<dbReference type="Gene3D" id="3.40.30.10">
    <property type="entry name" value="Glutaredoxin"/>
    <property type="match status" value="1"/>
</dbReference>
<organism evidence="2 3">
    <name type="scientific">Paucihalobacter ruber</name>
    <dbReference type="NCBI Taxonomy" id="2567861"/>
    <lineage>
        <taxon>Bacteria</taxon>
        <taxon>Pseudomonadati</taxon>
        <taxon>Bacteroidota</taxon>
        <taxon>Flavobacteriia</taxon>
        <taxon>Flavobacteriales</taxon>
        <taxon>Flavobacteriaceae</taxon>
        <taxon>Paucihalobacter</taxon>
    </lineage>
</organism>
<dbReference type="GO" id="GO:0016491">
    <property type="term" value="F:oxidoreductase activity"/>
    <property type="evidence" value="ECO:0007669"/>
    <property type="project" value="InterPro"/>
</dbReference>
<name>A0A506PLB0_9FLAO</name>
<accession>A0A506PLB0</accession>
<dbReference type="Pfam" id="PF00578">
    <property type="entry name" value="AhpC-TSA"/>
    <property type="match status" value="1"/>
</dbReference>
<dbReference type="AlphaFoldDB" id="A0A506PLB0"/>
<comment type="caution">
    <text evidence="2">The sequence shown here is derived from an EMBL/GenBank/DDBJ whole genome shotgun (WGS) entry which is preliminary data.</text>
</comment>
<dbReference type="PANTHER" id="PTHR42852">
    <property type="entry name" value="THIOL:DISULFIDE INTERCHANGE PROTEIN DSBE"/>
    <property type="match status" value="1"/>
</dbReference>
<sequence length="283" mass="33066">MRQYFISFSIIFCSILSCDELPVKDKLTQDFEILHVDFKKWHSYHYQNIILSTNFKAIDDSNDKISKEAFLKLLRSGEYITLKLEQYDSEITYKLFKLNEASDETIKKSIKIYSSIAYAHFKFEGKKFPDFHFTTLDGTNYTNENVKGHFLIVKCWFINCKPCIAEFPELNELVDVYKYEKDIIFVSLALDQNDALRTFLQNNTFNYETVGLQTSFIKESLKVSSFPTHFIIDKNGIVVKVVNNVKELKIGLKNLIESDNLGDINNKNESMPGRDYHRRFKVG</sequence>
<dbReference type="InterPro" id="IPR050553">
    <property type="entry name" value="Thioredoxin_ResA/DsbE_sf"/>
</dbReference>
<dbReference type="OrthoDB" id="9815205at2"/>
<dbReference type="SUPFAM" id="SSF52833">
    <property type="entry name" value="Thioredoxin-like"/>
    <property type="match status" value="1"/>
</dbReference>
<evidence type="ECO:0000313" key="3">
    <source>
        <dbReference type="Proteomes" id="UP000317332"/>
    </source>
</evidence>
<dbReference type="GO" id="GO:0016209">
    <property type="term" value="F:antioxidant activity"/>
    <property type="evidence" value="ECO:0007669"/>
    <property type="project" value="InterPro"/>
</dbReference>
<dbReference type="InterPro" id="IPR000866">
    <property type="entry name" value="AhpC/TSA"/>
</dbReference>
<dbReference type="Proteomes" id="UP000317332">
    <property type="component" value="Unassembled WGS sequence"/>
</dbReference>
<evidence type="ECO:0000313" key="2">
    <source>
        <dbReference type="EMBL" id="TPV34676.1"/>
    </source>
</evidence>
<dbReference type="RefSeq" id="WP_140989099.1">
    <property type="nucleotide sequence ID" value="NZ_VHIQ01000002.1"/>
</dbReference>